<dbReference type="Proteomes" id="UP000621266">
    <property type="component" value="Unassembled WGS sequence"/>
</dbReference>
<keyword evidence="4" id="KW-1185">Reference proteome</keyword>
<protein>
    <submittedName>
        <fullName evidence="3">Uncharacterized protein</fullName>
    </submittedName>
</protein>
<comment type="caution">
    <text evidence="3">The sequence shown here is derived from an EMBL/GenBank/DDBJ whole genome shotgun (WGS) entry which is preliminary data.</text>
</comment>
<sequence length="208" mass="22663">MQQRRMLPGLALVLAAVTLPAAPAAGHDHPHHGGHGTDRAAHEPAARPHGTPRNDPAHGDRERDLATARAATKKFRSEKAAIAAGYHRTEICASSPMGGMGYHYVNPAHIGSTDPAKPAAVLYEPGPDGTRRLVAIEYLVNDKDADLETDQDRPRMFGQDFQGPMPGHEPNMPVHYDLHVWLYKKNPKGLFAEWNPRVHCPEGSGTPH</sequence>
<dbReference type="EMBL" id="WHPN01000100">
    <property type="protein sequence ID" value="KAF4410260.1"/>
    <property type="molecule type" value="Genomic_DNA"/>
</dbReference>
<evidence type="ECO:0000256" key="2">
    <source>
        <dbReference type="SAM" id="SignalP"/>
    </source>
</evidence>
<evidence type="ECO:0000313" key="4">
    <source>
        <dbReference type="Proteomes" id="UP000621266"/>
    </source>
</evidence>
<reference evidence="3 4" key="1">
    <citation type="submission" date="2019-10" db="EMBL/GenBank/DDBJ databases">
        <title>Streptomyces tenebrisbrunneis sp.nov., an endogenous actinomycete isolated from of Lycium ruthenicum.</title>
        <authorList>
            <person name="Ma L."/>
        </authorList>
    </citation>
    <scope>NUCLEOTIDE SEQUENCE [LARGE SCALE GENOMIC DNA]</scope>
    <source>
        <strain evidence="3 4">TRM 66187</strain>
    </source>
</reference>
<evidence type="ECO:0000313" key="3">
    <source>
        <dbReference type="EMBL" id="KAF4410260.1"/>
    </source>
</evidence>
<feature type="compositionally biased region" description="Basic and acidic residues" evidence="1">
    <location>
        <begin position="55"/>
        <end position="66"/>
    </location>
</feature>
<feature type="region of interest" description="Disordered" evidence="1">
    <location>
        <begin position="23"/>
        <end position="67"/>
    </location>
</feature>
<feature type="compositionally biased region" description="Basic and acidic residues" evidence="1">
    <location>
        <begin position="35"/>
        <end position="46"/>
    </location>
</feature>
<proteinExistence type="predicted"/>
<name>A0ABQ7FNI9_9ACTN</name>
<feature type="signal peptide" evidence="2">
    <location>
        <begin position="1"/>
        <end position="24"/>
    </location>
</feature>
<dbReference type="RefSeq" id="WP_156205194.1">
    <property type="nucleotide sequence ID" value="NZ_WHPN01000100.1"/>
</dbReference>
<gene>
    <name evidence="3" type="ORF">GCU69_04700</name>
</gene>
<evidence type="ECO:0000256" key="1">
    <source>
        <dbReference type="SAM" id="MobiDB-lite"/>
    </source>
</evidence>
<accession>A0ABQ7FNI9</accession>
<keyword evidence="2" id="KW-0732">Signal</keyword>
<feature type="chain" id="PRO_5046343219" evidence="2">
    <location>
        <begin position="25"/>
        <end position="208"/>
    </location>
</feature>
<organism evidence="3 4">
    <name type="scientific">Streptomyces lycii</name>
    <dbReference type="NCBI Taxonomy" id="2654337"/>
    <lineage>
        <taxon>Bacteria</taxon>
        <taxon>Bacillati</taxon>
        <taxon>Actinomycetota</taxon>
        <taxon>Actinomycetes</taxon>
        <taxon>Kitasatosporales</taxon>
        <taxon>Streptomycetaceae</taxon>
        <taxon>Streptomyces</taxon>
    </lineage>
</organism>